<feature type="region of interest" description="Disordered" evidence="1">
    <location>
        <begin position="58"/>
        <end position="147"/>
    </location>
</feature>
<dbReference type="AlphaFoldDB" id="R7QF66"/>
<evidence type="ECO:0000313" key="3">
    <source>
        <dbReference type="EMBL" id="CDF36734.1"/>
    </source>
</evidence>
<dbReference type="Proteomes" id="UP000012073">
    <property type="component" value="Unassembled WGS sequence"/>
</dbReference>
<feature type="compositionally biased region" description="Acidic residues" evidence="1">
    <location>
        <begin position="391"/>
        <end position="401"/>
    </location>
</feature>
<dbReference type="Gramene" id="CDF36734">
    <property type="protein sequence ID" value="CDF36734"/>
    <property type="gene ID" value="CHC_T00005177001"/>
</dbReference>
<gene>
    <name evidence="3" type="ORF">CHC_T00005177001</name>
</gene>
<keyword evidence="2" id="KW-1133">Transmembrane helix</keyword>
<organism evidence="3 4">
    <name type="scientific">Chondrus crispus</name>
    <name type="common">Carrageen Irish moss</name>
    <name type="synonym">Polymorpha crispa</name>
    <dbReference type="NCBI Taxonomy" id="2769"/>
    <lineage>
        <taxon>Eukaryota</taxon>
        <taxon>Rhodophyta</taxon>
        <taxon>Florideophyceae</taxon>
        <taxon>Rhodymeniophycidae</taxon>
        <taxon>Gigartinales</taxon>
        <taxon>Gigartinaceae</taxon>
        <taxon>Chondrus</taxon>
    </lineage>
</organism>
<dbReference type="RefSeq" id="XP_005716553.1">
    <property type="nucleotide sequence ID" value="XM_005716496.1"/>
</dbReference>
<dbReference type="EMBL" id="HG001799">
    <property type="protein sequence ID" value="CDF36734.1"/>
    <property type="molecule type" value="Genomic_DNA"/>
</dbReference>
<sequence>MESREEIESMRVIDLRDFLRRNGSLPAVVTRGDGTPGAPRKADLMRAALAIEEAHRQGRPISSLAEQPALAPYTPPSPARRIQRRPANDDDNDDFNIPNPFQSGIPTPTRTKPSRSSISVPSSRPMAEGPLDQTPVAPTSERRKRRASAAWINPALFNKITSSTAPKAAQANDKTSNVARAVTIPDDKPILVEDEAPPRPAIGGSARRSRTPSKPILATRKSVPAAEEVITLAPLRDLDLPEEDDYDADFDPDSDILLDDPLDDDEYNYLDVLPYNDPLLRASGLDADRRDVLVHSDHDSTIDTDDELVHDQFSSWDVFRLRKWLKGKKVRYPRDARRIDLVSLARAHLLQIEASSQQFVEEDVIRPATKMASERKKSQLARGNRTISAPTEDEDDTDSPIDVDAIPPTVPSKVHRIRRGRTKGPRRVPVHPRRRFRFSASAFVVLLGFLLCIMCIWSAATVYRSHMRPFCDTHVLTSKLYSFGRSYVERLTETWNTFSEQCANSAEETPYNWRQD</sequence>
<accession>R7QF66</accession>
<feature type="region of interest" description="Disordered" evidence="1">
    <location>
        <begin position="371"/>
        <end position="405"/>
    </location>
</feature>
<dbReference type="KEGG" id="ccp:CHC_T00005177001"/>
<reference evidence="4" key="1">
    <citation type="journal article" date="2013" name="Proc. Natl. Acad. Sci. U.S.A.">
        <title>Genome structure and metabolic features in the red seaweed Chondrus crispus shed light on evolution of the Archaeplastida.</title>
        <authorList>
            <person name="Collen J."/>
            <person name="Porcel B."/>
            <person name="Carre W."/>
            <person name="Ball S.G."/>
            <person name="Chaparro C."/>
            <person name="Tonon T."/>
            <person name="Barbeyron T."/>
            <person name="Michel G."/>
            <person name="Noel B."/>
            <person name="Valentin K."/>
            <person name="Elias M."/>
            <person name="Artiguenave F."/>
            <person name="Arun A."/>
            <person name="Aury J.M."/>
            <person name="Barbosa-Neto J.F."/>
            <person name="Bothwell J.H."/>
            <person name="Bouget F.Y."/>
            <person name="Brillet L."/>
            <person name="Cabello-Hurtado F."/>
            <person name="Capella-Gutierrez S."/>
            <person name="Charrier B."/>
            <person name="Cladiere L."/>
            <person name="Cock J.M."/>
            <person name="Coelho S.M."/>
            <person name="Colleoni C."/>
            <person name="Czjzek M."/>
            <person name="Da Silva C."/>
            <person name="Delage L."/>
            <person name="Denoeud F."/>
            <person name="Deschamps P."/>
            <person name="Dittami S.M."/>
            <person name="Gabaldon T."/>
            <person name="Gachon C.M."/>
            <person name="Groisillier A."/>
            <person name="Herve C."/>
            <person name="Jabbari K."/>
            <person name="Katinka M."/>
            <person name="Kloareg B."/>
            <person name="Kowalczyk N."/>
            <person name="Labadie K."/>
            <person name="Leblanc C."/>
            <person name="Lopez P.J."/>
            <person name="McLachlan D.H."/>
            <person name="Meslet-Cladiere L."/>
            <person name="Moustafa A."/>
            <person name="Nehr Z."/>
            <person name="Nyvall Collen P."/>
            <person name="Panaud O."/>
            <person name="Partensky F."/>
            <person name="Poulain J."/>
            <person name="Rensing S.A."/>
            <person name="Rousvoal S."/>
            <person name="Samson G."/>
            <person name="Symeonidi A."/>
            <person name="Weissenbach J."/>
            <person name="Zambounis A."/>
            <person name="Wincker P."/>
            <person name="Boyen C."/>
        </authorList>
    </citation>
    <scope>NUCLEOTIDE SEQUENCE [LARGE SCALE GENOMIC DNA]</scope>
    <source>
        <strain evidence="4">cv. Stackhouse</strain>
    </source>
</reference>
<feature type="compositionally biased region" description="Polar residues" evidence="1">
    <location>
        <begin position="102"/>
        <end position="111"/>
    </location>
</feature>
<keyword evidence="2" id="KW-0812">Transmembrane</keyword>
<feature type="transmembrane region" description="Helical" evidence="2">
    <location>
        <begin position="438"/>
        <end position="460"/>
    </location>
</feature>
<proteinExistence type="predicted"/>
<feature type="compositionally biased region" description="Low complexity" evidence="1">
    <location>
        <begin position="114"/>
        <end position="125"/>
    </location>
</feature>
<feature type="region of interest" description="Disordered" evidence="1">
    <location>
        <begin position="191"/>
        <end position="214"/>
    </location>
</feature>
<dbReference type="GeneID" id="17324256"/>
<evidence type="ECO:0000256" key="2">
    <source>
        <dbReference type="SAM" id="Phobius"/>
    </source>
</evidence>
<protein>
    <submittedName>
        <fullName evidence="3">Uncharacterized protein</fullName>
    </submittedName>
</protein>
<dbReference type="OrthoDB" id="10688391at2759"/>
<keyword evidence="2" id="KW-0472">Membrane</keyword>
<evidence type="ECO:0000313" key="4">
    <source>
        <dbReference type="Proteomes" id="UP000012073"/>
    </source>
</evidence>
<name>R7QF66_CHOCR</name>
<keyword evidence="4" id="KW-1185">Reference proteome</keyword>
<evidence type="ECO:0000256" key="1">
    <source>
        <dbReference type="SAM" id="MobiDB-lite"/>
    </source>
</evidence>